<protein>
    <submittedName>
        <fullName evidence="1">Ribose/galactose isomerase</fullName>
    </submittedName>
</protein>
<gene>
    <name evidence="1" type="ORF">RhiirA4_521115</name>
</gene>
<proteinExistence type="predicted"/>
<dbReference type="InterPro" id="IPR003500">
    <property type="entry name" value="RpiB_LacA_LacB"/>
</dbReference>
<dbReference type="Proteomes" id="UP000234323">
    <property type="component" value="Unassembled WGS sequence"/>
</dbReference>
<dbReference type="SUPFAM" id="SSF89623">
    <property type="entry name" value="Ribose/Galactose isomerase RpiB/AlsB"/>
    <property type="match status" value="1"/>
</dbReference>
<keyword evidence="1" id="KW-0413">Isomerase</keyword>
<keyword evidence="2" id="KW-1185">Reference proteome</keyword>
<dbReference type="GO" id="GO:0016853">
    <property type="term" value="F:isomerase activity"/>
    <property type="evidence" value="ECO:0007669"/>
    <property type="project" value="UniProtKB-KW"/>
</dbReference>
<dbReference type="VEuPathDB" id="FungiDB:RhiirA1_512532"/>
<comment type="caution">
    <text evidence="1">The sequence shown here is derived from an EMBL/GenBank/DDBJ whole genome shotgun (WGS) entry which is preliminary data.</text>
</comment>
<dbReference type="VEuPathDB" id="FungiDB:FUN_003529"/>
<dbReference type="EMBL" id="LLXI01000498">
    <property type="protein sequence ID" value="PKY46917.1"/>
    <property type="molecule type" value="Genomic_DNA"/>
</dbReference>
<evidence type="ECO:0000313" key="2">
    <source>
        <dbReference type="Proteomes" id="UP000234323"/>
    </source>
</evidence>
<dbReference type="VEuPathDB" id="FungiDB:RhiirFUN_023320"/>
<dbReference type="Pfam" id="PF02502">
    <property type="entry name" value="LacAB_rpiB"/>
    <property type="match status" value="1"/>
</dbReference>
<organism evidence="1 2">
    <name type="scientific">Rhizophagus irregularis</name>
    <dbReference type="NCBI Taxonomy" id="588596"/>
    <lineage>
        <taxon>Eukaryota</taxon>
        <taxon>Fungi</taxon>
        <taxon>Fungi incertae sedis</taxon>
        <taxon>Mucoromycota</taxon>
        <taxon>Glomeromycotina</taxon>
        <taxon>Glomeromycetes</taxon>
        <taxon>Glomerales</taxon>
        <taxon>Glomeraceae</taxon>
        <taxon>Rhizophagus</taxon>
    </lineage>
</organism>
<accession>A0A2I1GJY5</accession>
<name>A0A2I1GJY5_9GLOM</name>
<dbReference type="InterPro" id="IPR014710">
    <property type="entry name" value="RmlC-like_jellyroll"/>
</dbReference>
<reference evidence="1 2" key="1">
    <citation type="submission" date="2015-10" db="EMBL/GenBank/DDBJ databases">
        <title>Genome analyses suggest a sexual origin of heterokaryosis in a supposedly ancient asexual fungus.</title>
        <authorList>
            <person name="Ropars J."/>
            <person name="Sedzielewska K."/>
            <person name="Noel J."/>
            <person name="Charron P."/>
            <person name="Farinelli L."/>
            <person name="Marton T."/>
            <person name="Kruger M."/>
            <person name="Pelin A."/>
            <person name="Brachmann A."/>
            <person name="Corradi N."/>
        </authorList>
    </citation>
    <scope>NUCLEOTIDE SEQUENCE [LARGE SCALE GENOMIC DNA]</scope>
    <source>
        <strain evidence="1 2">A4</strain>
    </source>
</reference>
<dbReference type="PANTHER" id="PTHR30345">
    <property type="entry name" value="RIBOSE-5-PHOSPHATE ISOMERASE B"/>
    <property type="match status" value="1"/>
</dbReference>
<dbReference type="AlphaFoldDB" id="A0A2I1GJY5"/>
<evidence type="ECO:0000313" key="1">
    <source>
        <dbReference type="EMBL" id="PKY46917.1"/>
    </source>
</evidence>
<dbReference type="InterPro" id="IPR036569">
    <property type="entry name" value="RpiB_LacA_LacB_sf"/>
</dbReference>
<dbReference type="Gene3D" id="3.40.1400.10">
    <property type="entry name" value="Sugar-phosphate isomerase, RpiB/LacA/LacB"/>
    <property type="match status" value="1"/>
</dbReference>
<sequence length="240" mass="27233">MAFELASLAGERKKLENSRRIKRNFICGTGMGMSIIANKVPGVYASPCQDVRTVFDSRGINNSNVLTLGSMVTNNDNAKEIIETWLKTSFTSGWEGKQDVKVTLSGMQACNEASFVSIPGLDERCKWCLLRQERHVNASDSNDDSIEDSDFQRAPHHHTHGHDVFVIRGHKTVKNLTTGIDYDYTPASQIHQVFYHEDIEYWFVSDEGIDMMWDSDVKNIVFEEDQKNNLLFEISYGTLL</sequence>
<dbReference type="GO" id="GO:0005975">
    <property type="term" value="P:carbohydrate metabolic process"/>
    <property type="evidence" value="ECO:0007669"/>
    <property type="project" value="InterPro"/>
</dbReference>
<dbReference type="Gene3D" id="2.60.120.10">
    <property type="entry name" value="Jelly Rolls"/>
    <property type="match status" value="1"/>
</dbReference>
<dbReference type="PANTHER" id="PTHR30345:SF0">
    <property type="entry name" value="DNA DAMAGE-REPAIR_TOLERATION PROTEIN DRT102"/>
    <property type="match status" value="1"/>
</dbReference>